<reference evidence="5 6" key="1">
    <citation type="journal article" date="2024" name="Commun. Biol.">
        <title>Comparative genomic analysis of thermophilic fungi reveals convergent evolutionary adaptations and gene losses.</title>
        <authorList>
            <person name="Steindorff A.S."/>
            <person name="Aguilar-Pontes M.V."/>
            <person name="Robinson A.J."/>
            <person name="Andreopoulos B."/>
            <person name="LaButti K."/>
            <person name="Kuo A."/>
            <person name="Mondo S."/>
            <person name="Riley R."/>
            <person name="Otillar R."/>
            <person name="Haridas S."/>
            <person name="Lipzen A."/>
            <person name="Grimwood J."/>
            <person name="Schmutz J."/>
            <person name="Clum A."/>
            <person name="Reid I.D."/>
            <person name="Moisan M.C."/>
            <person name="Butler G."/>
            <person name="Nguyen T.T.M."/>
            <person name="Dewar K."/>
            <person name="Conant G."/>
            <person name="Drula E."/>
            <person name="Henrissat B."/>
            <person name="Hansel C."/>
            <person name="Singer S."/>
            <person name="Hutchinson M.I."/>
            <person name="de Vries R.P."/>
            <person name="Natvig D.O."/>
            <person name="Powell A.J."/>
            <person name="Tsang A."/>
            <person name="Grigoriev I.V."/>
        </authorList>
    </citation>
    <scope>NUCLEOTIDE SEQUENCE [LARGE SCALE GENOMIC DNA]</scope>
    <source>
        <strain evidence="5 6">CBS 494.80</strain>
    </source>
</reference>
<dbReference type="InterPro" id="IPR056884">
    <property type="entry name" value="NPHP3-like_N"/>
</dbReference>
<dbReference type="Gene3D" id="3.40.50.300">
    <property type="entry name" value="P-loop containing nucleotide triphosphate hydrolases"/>
    <property type="match status" value="1"/>
</dbReference>
<dbReference type="InterPro" id="IPR054471">
    <property type="entry name" value="GPIID_WHD"/>
</dbReference>
<dbReference type="PANTHER" id="PTHR10039">
    <property type="entry name" value="AMELOGENIN"/>
    <property type="match status" value="1"/>
</dbReference>
<feature type="domain" description="GPI inositol-deacylase winged helix" evidence="2">
    <location>
        <begin position="545"/>
        <end position="619"/>
    </location>
</feature>
<dbReference type="Pfam" id="PF24883">
    <property type="entry name" value="NPHP3_N"/>
    <property type="match status" value="1"/>
</dbReference>
<keyword evidence="1" id="KW-0677">Repeat</keyword>
<dbReference type="InterPro" id="IPR002110">
    <property type="entry name" value="Ankyrin_rpt"/>
</dbReference>
<sequence length="1393" mass="157254">MSTIPPGSTSASATLDGSDDPWALAKARFLSDLDPSERELFNNATLENLYYATSNSNRDDAEKSRTRGVATKLGPLVSAIESYGKALDTFAQIAPLYLAPIWGSIRVVLILARSYGKFFERVVDTLGRIGDILPRFRDYERIYSREKHQRLTQALSNAYLDIIVLCTQFRKTLREQKASSFRRLLKPMSLDRQFDEAVERFRQHKKAIDEEARICHMIEAAEKRDKELIHFAIERKQRLLSRLSTVGYEYKHQKLKAVRHSETGTWLTKDSLFQQWQSSTPSSSVLCCYGIPGCGKSILSSSIVDFLAASNNVIYYYCDYADKRTLDPANLFGTLARQVLKSIELVPEPLAIAIEEASHDGNRLTDHSCALDLLLKCIATCTAPIYISIDGLDEMTEESQKITCKCLRQAINDDELPIMLFLTGREDLQPLLQLKSSVPFSRISITASLISSDIRSYVQASTRRRIVEGSLVLGDQSLEAVIVDELVRSAQGMFLWVEFQLCDLCDAETDHAIKLVLQNLPKSLSETYDRLLGKIEGLDRREMILRMFKWIVCARRPLHVDELREGVAFTLDDEEWTQEKVLTNFNRLVRACGNLVVIDEAGHIVTLAHFTVQQYLLKDRPGFFHFSVEDANEMAGQFCLAYLNFSNFETSMTTYKHNAIADLVALEKLAANGPLMTLNSSGHHKAVRAWRAVRGVDKVSPEINMTKYGPKTKPKMQQSLDKFTCLDYVIAYWLSHTSHFTSRSIPENAAHQRRDRLFNNLISWKILPFDYRHWQPIDDNILRFSEDFIAICLLGWALVENHTYLLEMFLQSNESYSVVGLLQQAWSESLLHSDHSLFYGKLPRIIVGMKEEKYPLPSTLGASNQSIYYWYLSRLLWACQKGNFEVLSRCGSLDAKCKDPLHALVIATVRCEATGVIQYLLETKYTQEDNHMSLSEDALLLLLSDRSMWQSALEQAVMSGQVQSTCYLRDNGFEVNELFPDAESYLCFLADAIAKDNLPVLECVLAVRTILSYDIDALDQYIAISQALLQVDGAGLELLVEYGMQPDVQTIITSVIWDPRDLALILSISPLPFAFSPANLQGQFFSALWQESQMAVQRCLELGIDPNMPHSTGRIAIVDAIRSGNLELVSILCVYGCSLQCTPFGLPLSIAAAMGNLQIAEILVRYGAELFGRPTEDQKDTVLAELFGEGSENKQPDPTNHLLYLSPTPLYMACRYGREIIVEMLLLRGSSEEFPSPTRHFVYHPGDMSKVLSHLTIGPDGNLFEPLIDLELGEELVSEWKYPVATAIEHRHHEIVEMLHLRSSEPVFDESMSDLLGLMDVVRLNYQSQFEIQVVAFQHRIRSGRFTSTSRPASASSSMIESVLSLIGRPPPAPTIVSGTRRWGKHKSDVGRY</sequence>
<evidence type="ECO:0000313" key="5">
    <source>
        <dbReference type="EMBL" id="KAL2064621.1"/>
    </source>
</evidence>
<comment type="caution">
    <text evidence="5">The sequence shown here is derived from an EMBL/GenBank/DDBJ whole genome shotgun (WGS) entry which is preliminary data.</text>
</comment>
<dbReference type="EMBL" id="JAZHXI010000013">
    <property type="protein sequence ID" value="KAL2064621.1"/>
    <property type="molecule type" value="Genomic_DNA"/>
</dbReference>
<dbReference type="InterPro" id="IPR056125">
    <property type="entry name" value="DUF7708"/>
</dbReference>
<dbReference type="SUPFAM" id="SSF52540">
    <property type="entry name" value="P-loop containing nucleoside triphosphate hydrolases"/>
    <property type="match status" value="1"/>
</dbReference>
<evidence type="ECO:0000259" key="2">
    <source>
        <dbReference type="Pfam" id="PF22939"/>
    </source>
</evidence>
<evidence type="ECO:0000313" key="6">
    <source>
        <dbReference type="Proteomes" id="UP001595075"/>
    </source>
</evidence>
<accession>A0ABR4C5L4</accession>
<dbReference type="Proteomes" id="UP001595075">
    <property type="component" value="Unassembled WGS sequence"/>
</dbReference>
<protein>
    <submittedName>
        <fullName evidence="5">Uncharacterized protein</fullName>
    </submittedName>
</protein>
<feature type="domain" description="DUF7708" evidence="3">
    <location>
        <begin position="77"/>
        <end position="219"/>
    </location>
</feature>
<name>A0ABR4C5L4_9HELO</name>
<evidence type="ECO:0000259" key="3">
    <source>
        <dbReference type="Pfam" id="PF24809"/>
    </source>
</evidence>
<organism evidence="5 6">
    <name type="scientific">Oculimacula yallundae</name>
    <dbReference type="NCBI Taxonomy" id="86028"/>
    <lineage>
        <taxon>Eukaryota</taxon>
        <taxon>Fungi</taxon>
        <taxon>Dikarya</taxon>
        <taxon>Ascomycota</taxon>
        <taxon>Pezizomycotina</taxon>
        <taxon>Leotiomycetes</taxon>
        <taxon>Helotiales</taxon>
        <taxon>Ploettnerulaceae</taxon>
        <taxon>Oculimacula</taxon>
    </lineage>
</organism>
<dbReference type="Pfam" id="PF24809">
    <property type="entry name" value="DUF7708"/>
    <property type="match status" value="1"/>
</dbReference>
<evidence type="ECO:0000259" key="4">
    <source>
        <dbReference type="Pfam" id="PF24883"/>
    </source>
</evidence>
<gene>
    <name evidence="5" type="ORF">VTL71DRAFT_3758</name>
</gene>
<proteinExistence type="predicted"/>
<dbReference type="PANTHER" id="PTHR10039:SF10">
    <property type="entry name" value="NACHT DOMAIN-CONTAINING PROTEIN"/>
    <property type="match status" value="1"/>
</dbReference>
<keyword evidence="6" id="KW-1185">Reference proteome</keyword>
<dbReference type="Pfam" id="PF22939">
    <property type="entry name" value="WHD_GPIID"/>
    <property type="match status" value="1"/>
</dbReference>
<dbReference type="InterPro" id="IPR027417">
    <property type="entry name" value="P-loop_NTPase"/>
</dbReference>
<dbReference type="SUPFAM" id="SSF48403">
    <property type="entry name" value="Ankyrin repeat"/>
    <property type="match status" value="1"/>
</dbReference>
<dbReference type="Gene3D" id="1.25.40.20">
    <property type="entry name" value="Ankyrin repeat-containing domain"/>
    <property type="match status" value="1"/>
</dbReference>
<dbReference type="SMART" id="SM00248">
    <property type="entry name" value="ANK"/>
    <property type="match status" value="5"/>
</dbReference>
<evidence type="ECO:0000256" key="1">
    <source>
        <dbReference type="ARBA" id="ARBA00022737"/>
    </source>
</evidence>
<dbReference type="InterPro" id="IPR036770">
    <property type="entry name" value="Ankyrin_rpt-contain_sf"/>
</dbReference>
<feature type="domain" description="Nephrocystin 3-like N-terminal" evidence="4">
    <location>
        <begin position="263"/>
        <end position="425"/>
    </location>
</feature>